<reference evidence="2" key="1">
    <citation type="submission" date="2022-12" db="EMBL/GenBank/DDBJ databases">
        <title>Paracoccus sp. EF6 isolated from a lake water.</title>
        <authorList>
            <person name="Liu H."/>
        </authorList>
    </citation>
    <scope>NUCLEOTIDE SEQUENCE</scope>
    <source>
        <strain evidence="2">EF6</strain>
    </source>
</reference>
<name>A0ABT4J9S9_9RHOB</name>
<comment type="caution">
    <text evidence="2">The sequence shown here is derived from an EMBL/GenBank/DDBJ whole genome shotgun (WGS) entry which is preliminary data.</text>
</comment>
<evidence type="ECO:0000313" key="3">
    <source>
        <dbReference type="Proteomes" id="UP001149822"/>
    </source>
</evidence>
<proteinExistence type="predicted"/>
<gene>
    <name evidence="2" type="ORF">OU682_20030</name>
</gene>
<evidence type="ECO:0000256" key="1">
    <source>
        <dbReference type="SAM" id="MobiDB-lite"/>
    </source>
</evidence>
<dbReference type="Proteomes" id="UP001149822">
    <property type="component" value="Unassembled WGS sequence"/>
</dbReference>
<keyword evidence="3" id="KW-1185">Reference proteome</keyword>
<dbReference type="EMBL" id="JAPTYD010000056">
    <property type="protein sequence ID" value="MCZ0963888.1"/>
    <property type="molecule type" value="Genomic_DNA"/>
</dbReference>
<feature type="region of interest" description="Disordered" evidence="1">
    <location>
        <begin position="54"/>
        <end position="91"/>
    </location>
</feature>
<organism evidence="2 3">
    <name type="scientific">Paracoccus benzoatiresistens</name>
    <dbReference type="NCBI Taxonomy" id="2997341"/>
    <lineage>
        <taxon>Bacteria</taxon>
        <taxon>Pseudomonadati</taxon>
        <taxon>Pseudomonadota</taxon>
        <taxon>Alphaproteobacteria</taxon>
        <taxon>Rhodobacterales</taxon>
        <taxon>Paracoccaceae</taxon>
        <taxon>Paracoccus</taxon>
    </lineage>
</organism>
<accession>A0ABT4J9S9</accession>
<feature type="compositionally biased region" description="Low complexity" evidence="1">
    <location>
        <begin position="66"/>
        <end position="85"/>
    </location>
</feature>
<protein>
    <submittedName>
        <fullName evidence="2">Uncharacterized protein</fullName>
    </submittedName>
</protein>
<dbReference type="RefSeq" id="WP_268943985.1">
    <property type="nucleotide sequence ID" value="NZ_JAPTYD010000056.1"/>
</dbReference>
<sequence length="91" mass="9370">MARLINPGLRAVPLPTGHVVPRQGELTTTNDVLRCPDNAAFLNGQIVSGQLLAEYDPDPELPPEPVAATPAAEPAAAPTPEKPVTGKAKGA</sequence>
<evidence type="ECO:0000313" key="2">
    <source>
        <dbReference type="EMBL" id="MCZ0963888.1"/>
    </source>
</evidence>